<accession>A0A2G5SE20</accession>
<dbReference type="InterPro" id="IPR056013">
    <property type="entry name" value="DUF7591"/>
</dbReference>
<dbReference type="EMBL" id="PDUG01000013">
    <property type="protein sequence ID" value="PIC13335.1"/>
    <property type="molecule type" value="Genomic_DNA"/>
</dbReference>
<sequence>MVAKKFLAKFPKVPSCMLGVACQTENKCGKFSLDASNGPMAIQTIYAGNVFEIDVLTEIDGIGTLEVYMGGVTKNKTNMLAVYNAQTSASYLPQQFKYPLKTYLLTRGKASISITRDTDEFGKTKDFGRKGFIASTSYSQLDDYQLAYGNISAPNGFSSAKFKLRFINADMTGITMMYIVGYQNGETVFEKDYNSTVLPDLNKDIFITGDRFEMVYDNSDFPYQQKISPTRGVYMTFEVIKNACSSNVELFLVITLIFIGALRFSDI</sequence>
<name>A0A2G5SE20_9PELO</name>
<evidence type="ECO:0000313" key="2">
    <source>
        <dbReference type="EMBL" id="PIC13335.1"/>
    </source>
</evidence>
<dbReference type="AlphaFoldDB" id="A0A2G5SE20"/>
<comment type="caution">
    <text evidence="2">The sequence shown here is derived from an EMBL/GenBank/DDBJ whole genome shotgun (WGS) entry which is preliminary data.</text>
</comment>
<dbReference type="Pfam" id="PF24511">
    <property type="entry name" value="DUF7591"/>
    <property type="match status" value="1"/>
</dbReference>
<evidence type="ECO:0000313" key="3">
    <source>
        <dbReference type="Proteomes" id="UP000230233"/>
    </source>
</evidence>
<keyword evidence="3" id="KW-1185">Reference proteome</keyword>
<gene>
    <name evidence="2" type="ORF">B9Z55_027745</name>
</gene>
<dbReference type="PANTHER" id="PTHR47407">
    <property type="entry name" value="PROTEIN CBG15905-RELATED"/>
    <property type="match status" value="1"/>
</dbReference>
<protein>
    <recommendedName>
        <fullName evidence="1">DUF7591 domain-containing protein</fullName>
    </recommendedName>
</protein>
<feature type="domain" description="DUF7591" evidence="1">
    <location>
        <begin position="18"/>
        <end position="117"/>
    </location>
</feature>
<evidence type="ECO:0000259" key="1">
    <source>
        <dbReference type="Pfam" id="PF24511"/>
    </source>
</evidence>
<dbReference type="PANTHER" id="PTHR47407:SF1">
    <property type="entry name" value="CUB-LIKE DOMAIN-CONTAINING PROTEIN"/>
    <property type="match status" value="1"/>
</dbReference>
<dbReference type="Proteomes" id="UP000230233">
    <property type="component" value="Unassembled WGS sequence"/>
</dbReference>
<organism evidence="2 3">
    <name type="scientific">Caenorhabditis nigoni</name>
    <dbReference type="NCBI Taxonomy" id="1611254"/>
    <lineage>
        <taxon>Eukaryota</taxon>
        <taxon>Metazoa</taxon>
        <taxon>Ecdysozoa</taxon>
        <taxon>Nematoda</taxon>
        <taxon>Chromadorea</taxon>
        <taxon>Rhabditida</taxon>
        <taxon>Rhabditina</taxon>
        <taxon>Rhabditomorpha</taxon>
        <taxon>Rhabditoidea</taxon>
        <taxon>Rhabditidae</taxon>
        <taxon>Peloderinae</taxon>
        <taxon>Caenorhabditis</taxon>
    </lineage>
</organism>
<proteinExistence type="predicted"/>
<reference evidence="3" key="1">
    <citation type="submission" date="2017-10" db="EMBL/GenBank/DDBJ databases">
        <title>Rapid genome shrinkage in a self-fertile nematode reveals novel sperm competition proteins.</title>
        <authorList>
            <person name="Yin D."/>
            <person name="Schwarz E.M."/>
            <person name="Thomas C.G."/>
            <person name="Felde R.L."/>
            <person name="Korf I.F."/>
            <person name="Cutter A.D."/>
            <person name="Schartner C.M."/>
            <person name="Ralston E.J."/>
            <person name="Meyer B.J."/>
            <person name="Haag E.S."/>
        </authorList>
    </citation>
    <scope>NUCLEOTIDE SEQUENCE [LARGE SCALE GENOMIC DNA]</scope>
    <source>
        <strain evidence="3">JU1422</strain>
    </source>
</reference>